<dbReference type="OrthoDB" id="7452565at2"/>
<accession>A0A6I4UWN6</accession>
<evidence type="ECO:0000256" key="2">
    <source>
        <dbReference type="SAM" id="Phobius"/>
    </source>
</evidence>
<name>A0A6I4UWN6_9SPHN</name>
<dbReference type="RefSeq" id="WP_160746823.1">
    <property type="nucleotide sequence ID" value="NZ_WTYK01000005.1"/>
</dbReference>
<dbReference type="EMBL" id="WTYK01000005">
    <property type="protein sequence ID" value="MXP41963.1"/>
    <property type="molecule type" value="Genomic_DNA"/>
</dbReference>
<gene>
    <name evidence="3" type="ORF">GRI75_09960</name>
</gene>
<keyword evidence="2" id="KW-0812">Transmembrane</keyword>
<evidence type="ECO:0000313" key="3">
    <source>
        <dbReference type="EMBL" id="MXP41963.1"/>
    </source>
</evidence>
<comment type="caution">
    <text evidence="3">The sequence shown here is derived from an EMBL/GenBank/DDBJ whole genome shotgun (WGS) entry which is preliminary data.</text>
</comment>
<keyword evidence="2" id="KW-0472">Membrane</keyword>
<feature type="transmembrane region" description="Helical" evidence="2">
    <location>
        <begin position="23"/>
        <end position="45"/>
    </location>
</feature>
<keyword evidence="4" id="KW-1185">Reference proteome</keyword>
<protein>
    <submittedName>
        <fullName evidence="3">Uncharacterized protein</fullName>
    </submittedName>
</protein>
<feature type="compositionally biased region" description="Basic and acidic residues" evidence="1">
    <location>
        <begin position="56"/>
        <end position="65"/>
    </location>
</feature>
<evidence type="ECO:0000256" key="1">
    <source>
        <dbReference type="SAM" id="MobiDB-lite"/>
    </source>
</evidence>
<evidence type="ECO:0000313" key="4">
    <source>
        <dbReference type="Proteomes" id="UP000469159"/>
    </source>
</evidence>
<dbReference type="Proteomes" id="UP000469159">
    <property type="component" value="Unassembled WGS sequence"/>
</dbReference>
<keyword evidence="2" id="KW-1133">Transmembrane helix</keyword>
<sequence>MERRGDEVHIDSDEARAGSTNNVVRWVLIAGLLLVITAFTIIVLIGSASQGDHEDDVTMKVDAQDQSRAGGESTDGIVSEGADELPEPATEANTEGEGRIAN</sequence>
<reference evidence="3 4" key="1">
    <citation type="submission" date="2019-12" db="EMBL/GenBank/DDBJ databases">
        <title>Genomic-based taxomic classification of the family Erythrobacteraceae.</title>
        <authorList>
            <person name="Xu L."/>
        </authorList>
    </citation>
    <scope>NUCLEOTIDE SEQUENCE [LARGE SCALE GENOMIC DNA]</scope>
    <source>
        <strain evidence="3 4">MCCC 1K02066</strain>
    </source>
</reference>
<proteinExistence type="predicted"/>
<dbReference type="AlphaFoldDB" id="A0A6I4UWN6"/>
<organism evidence="3 4">
    <name type="scientific">Croceibacterium soli</name>
    <dbReference type="NCBI Taxonomy" id="1739690"/>
    <lineage>
        <taxon>Bacteria</taxon>
        <taxon>Pseudomonadati</taxon>
        <taxon>Pseudomonadota</taxon>
        <taxon>Alphaproteobacteria</taxon>
        <taxon>Sphingomonadales</taxon>
        <taxon>Erythrobacteraceae</taxon>
        <taxon>Croceibacterium</taxon>
    </lineage>
</organism>
<feature type="region of interest" description="Disordered" evidence="1">
    <location>
        <begin position="50"/>
        <end position="102"/>
    </location>
</feature>